<gene>
    <name evidence="2" type="ORF">TS59_0768</name>
</gene>
<protein>
    <submittedName>
        <fullName evidence="2">Uncharacterized protein</fullName>
    </submittedName>
</protein>
<name>A0AAE2JTA1_MYCMY</name>
<evidence type="ECO:0000313" key="2">
    <source>
        <dbReference type="EMBL" id="KJQ46519.1"/>
    </source>
</evidence>
<evidence type="ECO:0000313" key="3">
    <source>
        <dbReference type="Proteomes" id="UP000033624"/>
    </source>
</evidence>
<feature type="compositionally biased region" description="Basic residues" evidence="1">
    <location>
        <begin position="11"/>
        <end position="23"/>
    </location>
</feature>
<reference evidence="2 3" key="1">
    <citation type="submission" date="2015-02" db="EMBL/GenBank/DDBJ databases">
        <title>Mycoplasma mycoides subsp. mycoides strain:B237 Genome sequencing.</title>
        <authorList>
            <person name="Fischer A."/>
            <person name="Santana-Cruz I."/>
            <person name="Schieck E."/>
            <person name="Gourle H."/>
            <person name="Lambert M."/>
            <person name="Nadendla S."/>
            <person name="Miller R.A."/>
            <person name="Weber J."/>
            <person name="Bongcam-Rudloff E."/>
            <person name="Vashee S."/>
            <person name="Frey J."/>
            <person name="Jores J."/>
        </authorList>
    </citation>
    <scope>NUCLEOTIDE SEQUENCE [LARGE SCALE GENOMIC DNA]</scope>
    <source>
        <strain evidence="2 3">B237</strain>
    </source>
</reference>
<feature type="region of interest" description="Disordered" evidence="1">
    <location>
        <begin position="1"/>
        <end position="27"/>
    </location>
</feature>
<dbReference type="Gene3D" id="1.10.10.60">
    <property type="entry name" value="Homeodomain-like"/>
    <property type="match status" value="1"/>
</dbReference>
<organism evidence="2 3">
    <name type="scientific">Mycoplasma mycoides subsp. mycoides</name>
    <dbReference type="NCBI Taxonomy" id="2103"/>
    <lineage>
        <taxon>Bacteria</taxon>
        <taxon>Bacillati</taxon>
        <taxon>Mycoplasmatota</taxon>
        <taxon>Mollicutes</taxon>
        <taxon>Mycoplasmataceae</taxon>
        <taxon>Mycoplasma</taxon>
    </lineage>
</organism>
<comment type="caution">
    <text evidence="2">The sequence shown here is derived from an EMBL/GenBank/DDBJ whole genome shotgun (WGS) entry which is preliminary data.</text>
</comment>
<dbReference type="AlphaFoldDB" id="A0AAE2JTA1"/>
<evidence type="ECO:0000256" key="1">
    <source>
        <dbReference type="SAM" id="MobiDB-lite"/>
    </source>
</evidence>
<sequence>MELKESQTGKSPKKGKGTGRPKKNKEEYDKERYEVIKNIDREVLEWLITDLFKEEILKKNRVGNLDEMIEKIKEKFGTNITNKEIMKILGLPKSTFYYKLKKQQIVRIKNL</sequence>
<dbReference type="Proteomes" id="UP000033624">
    <property type="component" value="Unassembled WGS sequence"/>
</dbReference>
<dbReference type="KEGG" id="mmyi:mycmycITA_00738"/>
<dbReference type="EMBL" id="LAEW01000001">
    <property type="protein sequence ID" value="KJQ46519.1"/>
    <property type="molecule type" value="Genomic_DNA"/>
</dbReference>
<proteinExistence type="predicted"/>
<accession>A0AAE2JTA1</accession>